<dbReference type="OrthoDB" id="1445783at2"/>
<keyword evidence="2" id="KW-1185">Reference proteome</keyword>
<evidence type="ECO:0000313" key="1">
    <source>
        <dbReference type="EMBL" id="PHQ30343.1"/>
    </source>
</evidence>
<dbReference type="AlphaFoldDB" id="A0A2G1VU80"/>
<protein>
    <recommendedName>
        <fullName evidence="3">YCII-related domain-containing protein</fullName>
    </recommendedName>
</protein>
<evidence type="ECO:0008006" key="3">
    <source>
        <dbReference type="Google" id="ProtNLM"/>
    </source>
</evidence>
<evidence type="ECO:0000313" key="2">
    <source>
        <dbReference type="Proteomes" id="UP000229433"/>
    </source>
</evidence>
<proteinExistence type="predicted"/>
<comment type="caution">
    <text evidence="1">The sequence shown here is derived from an EMBL/GenBank/DDBJ whole genome shotgun (WGS) entry which is preliminary data.</text>
</comment>
<sequence>MMDKIKLIWDFRGADAHQIAEHHVKHLKEYASANGLNEHATGVEKQSPLYSLAFFVVEKENMPAVRDALRPHRGEYID</sequence>
<organism evidence="1 2">
    <name type="scientific">Leeuwenhoekiella nanhaiensis</name>
    <dbReference type="NCBI Taxonomy" id="1655491"/>
    <lineage>
        <taxon>Bacteria</taxon>
        <taxon>Pseudomonadati</taxon>
        <taxon>Bacteroidota</taxon>
        <taxon>Flavobacteriia</taxon>
        <taxon>Flavobacteriales</taxon>
        <taxon>Flavobacteriaceae</taxon>
        <taxon>Leeuwenhoekiella</taxon>
    </lineage>
</organism>
<accession>A0A2G1VU80</accession>
<name>A0A2G1VU80_9FLAO</name>
<dbReference type="EMBL" id="NQXA01000002">
    <property type="protein sequence ID" value="PHQ30343.1"/>
    <property type="molecule type" value="Genomic_DNA"/>
</dbReference>
<dbReference type="Proteomes" id="UP000229433">
    <property type="component" value="Unassembled WGS sequence"/>
</dbReference>
<reference evidence="1 2" key="1">
    <citation type="submission" date="2017-08" db="EMBL/GenBank/DDBJ databases">
        <title>The whole genome shortgun sequences of strain Leeuwenhoekiella nanhaiensis G18 from the South China Sea.</title>
        <authorList>
            <person name="Liu Q."/>
        </authorList>
    </citation>
    <scope>NUCLEOTIDE SEQUENCE [LARGE SCALE GENOMIC DNA]</scope>
    <source>
        <strain evidence="1 2">G18</strain>
    </source>
</reference>
<gene>
    <name evidence="1" type="ORF">CJ305_05095</name>
</gene>